<evidence type="ECO:0000259" key="6">
    <source>
        <dbReference type="Pfam" id="PF12430"/>
    </source>
</evidence>
<proteinExistence type="predicted"/>
<feature type="domain" description="Golgi pH regulator conserved" evidence="7">
    <location>
        <begin position="2"/>
        <end position="61"/>
    </location>
</feature>
<evidence type="ECO:0000256" key="4">
    <source>
        <dbReference type="ARBA" id="ARBA00023136"/>
    </source>
</evidence>
<dbReference type="InterPro" id="IPR022535">
    <property type="entry name" value="Golgi_pH-regulator_cons_dom"/>
</dbReference>
<dbReference type="InterPro" id="IPR025969">
    <property type="entry name" value="ABA_GPCR_dom"/>
</dbReference>
<accession>A0A4P9YB43</accession>
<evidence type="ECO:0000313" key="8">
    <source>
        <dbReference type="EMBL" id="RKP16513.1"/>
    </source>
</evidence>
<keyword evidence="8" id="KW-0675">Receptor</keyword>
<dbReference type="Pfam" id="PF12430">
    <property type="entry name" value="ABA_GPCR"/>
    <property type="match status" value="1"/>
</dbReference>
<evidence type="ECO:0000313" key="10">
    <source>
        <dbReference type="Proteomes" id="UP000281549"/>
    </source>
</evidence>
<evidence type="ECO:0000313" key="9">
    <source>
        <dbReference type="EMBL" id="RKP17131.1"/>
    </source>
</evidence>
<organism evidence="8 10">
    <name type="scientific">Rozella allomycis (strain CSF55)</name>
    <dbReference type="NCBI Taxonomy" id="988480"/>
    <lineage>
        <taxon>Eukaryota</taxon>
        <taxon>Fungi</taxon>
        <taxon>Fungi incertae sedis</taxon>
        <taxon>Cryptomycota</taxon>
        <taxon>Cryptomycota incertae sedis</taxon>
        <taxon>Rozella</taxon>
    </lineage>
</organism>
<evidence type="ECO:0000256" key="1">
    <source>
        <dbReference type="ARBA" id="ARBA00004141"/>
    </source>
</evidence>
<gene>
    <name evidence="9" type="ORF">ROZALSC1DRAFT_16711</name>
    <name evidence="8" type="ORF">ROZALSC1DRAFT_17510</name>
</gene>
<name>A0A4P9YB43_ROZAC</name>
<evidence type="ECO:0000256" key="2">
    <source>
        <dbReference type="ARBA" id="ARBA00022692"/>
    </source>
</evidence>
<dbReference type="Pfam" id="PF12537">
    <property type="entry name" value="GPHR_N"/>
    <property type="match status" value="1"/>
</dbReference>
<reference evidence="8" key="2">
    <citation type="submission" date="2018-08" db="EMBL/GenBank/DDBJ databases">
        <title>Leveraging single-cell genomics to expand the Fungal Tree of Life.</title>
        <authorList>
            <consortium name="DOE Joint Genome Institute"/>
            <person name="Ahrendt S.R."/>
            <person name="Quandt C.A."/>
            <person name="Ciobanu D."/>
            <person name="Clum A."/>
            <person name="Salamov A."/>
            <person name="Andreopoulos B."/>
            <person name="Cheng J.-F."/>
            <person name="Woyke T."/>
            <person name="Pelin A."/>
            <person name="Henrissat B."/>
            <person name="Reynolds N."/>
            <person name="Benny G.L."/>
            <person name="Smith M.E."/>
            <person name="James T.Y."/>
            <person name="Grigoriev I.V."/>
        </authorList>
    </citation>
    <scope>NUCLEOTIDE SEQUENCE</scope>
    <source>
        <strain evidence="8">CSF55</strain>
    </source>
</reference>
<sequence length="306" mass="35570">MSRISIVGVTLMAILSGFGAVNAPYTSLAYFLKPVTQFEIHQCEKKYNHTLEMIFSKKKRIWSLSRVPIYEIEDGRNLDNGFFTRMLSTIQSKFSTTGNQLRKEVDALLILSEQIYLELDEMYAEKERLLFAKSWKGQYYNFLGYIFSVYCVYKIIISIINIVFDRMGKSDPVTTGMGILIHYFNVNFDVQFWSQQISFALVGILIFTSVRGLLLQLIKFFRSYSNQERSGIMVLFSAQIMGMYFLSSVIMLRMNLPAEYRTIIVDVLSDIKFDFYHRWFDVIFLISAVTSVIIIYVNQSKSTIIK</sequence>
<reference evidence="10" key="1">
    <citation type="journal article" date="2018" name="Nat. Microbiol.">
        <title>Leveraging single-cell genomics to expand the fungal tree of life.</title>
        <authorList>
            <person name="Ahrendt S.R."/>
            <person name="Quandt C.A."/>
            <person name="Ciobanu D."/>
            <person name="Clum A."/>
            <person name="Salamov A."/>
            <person name="Andreopoulos B."/>
            <person name="Cheng J.F."/>
            <person name="Woyke T."/>
            <person name="Pelin A."/>
            <person name="Henrissat B."/>
            <person name="Reynolds N.K."/>
            <person name="Benny G.L."/>
            <person name="Smith M.E."/>
            <person name="James T.Y."/>
            <person name="Grigoriev I.V."/>
        </authorList>
    </citation>
    <scope>NUCLEOTIDE SEQUENCE [LARGE SCALE GENOMIC DNA]</scope>
    <source>
        <strain evidence="10">CSF55</strain>
    </source>
</reference>
<dbReference type="Proteomes" id="UP000281549">
    <property type="component" value="Unassembled WGS sequence"/>
</dbReference>
<dbReference type="PANTHER" id="PTHR15948">
    <property type="entry name" value="G-PROTEIN COUPLED RECEPTOR 89-RELATED"/>
    <property type="match status" value="1"/>
</dbReference>
<protein>
    <submittedName>
        <fullName evidence="8">G protein-coupled receptor 89C</fullName>
    </submittedName>
</protein>
<keyword evidence="2 5" id="KW-0812">Transmembrane</keyword>
<keyword evidence="3 5" id="KW-1133">Transmembrane helix</keyword>
<feature type="transmembrane region" description="Helical" evidence="5">
    <location>
        <begin position="199"/>
        <end position="221"/>
    </location>
</feature>
<feature type="transmembrane region" description="Helical" evidence="5">
    <location>
        <begin position="142"/>
        <end position="164"/>
    </location>
</feature>
<evidence type="ECO:0000256" key="3">
    <source>
        <dbReference type="ARBA" id="ARBA00022989"/>
    </source>
</evidence>
<dbReference type="PANTHER" id="PTHR15948:SF0">
    <property type="entry name" value="GOLGI PH REGULATOR A-RELATED"/>
    <property type="match status" value="1"/>
</dbReference>
<feature type="transmembrane region" description="Helical" evidence="5">
    <location>
        <begin position="233"/>
        <end position="256"/>
    </location>
</feature>
<dbReference type="GO" id="GO:0016020">
    <property type="term" value="C:membrane"/>
    <property type="evidence" value="ECO:0007669"/>
    <property type="project" value="UniProtKB-SubCell"/>
</dbReference>
<evidence type="ECO:0000256" key="5">
    <source>
        <dbReference type="SAM" id="Phobius"/>
    </source>
</evidence>
<dbReference type="EMBL" id="ML006468">
    <property type="protein sequence ID" value="RKP16513.1"/>
    <property type="molecule type" value="Genomic_DNA"/>
</dbReference>
<feature type="transmembrane region" description="Helical" evidence="5">
    <location>
        <begin position="276"/>
        <end position="297"/>
    </location>
</feature>
<dbReference type="InterPro" id="IPR015672">
    <property type="entry name" value="GPHR/GTG"/>
</dbReference>
<evidence type="ECO:0000259" key="7">
    <source>
        <dbReference type="Pfam" id="PF12537"/>
    </source>
</evidence>
<dbReference type="EMBL" id="ML006011">
    <property type="protein sequence ID" value="RKP17131.1"/>
    <property type="molecule type" value="Genomic_DNA"/>
</dbReference>
<feature type="domain" description="Abscisic acid G-protein coupled receptor-like" evidence="6">
    <location>
        <begin position="132"/>
        <end position="298"/>
    </location>
</feature>
<dbReference type="AlphaFoldDB" id="A0A4P9YB43"/>
<keyword evidence="4 5" id="KW-0472">Membrane</keyword>
<comment type="subcellular location">
    <subcellularLocation>
        <location evidence="1">Membrane</location>
        <topology evidence="1">Multi-pass membrane protein</topology>
    </subcellularLocation>
</comment>